<evidence type="ECO:0000313" key="5">
    <source>
        <dbReference type="EMBL" id="DAD32185.1"/>
    </source>
</evidence>
<sequence length="137" mass="15971">MATTEDVVVSPLLQALLNKLDSSRMIKFISDWGVDQQLNNLFRTLQDAYAMASSTEDMQISDPRLKFILKDMREVVHKATCILDEFIYEAVGRQILRRRRKNRSALRRLLSERYAANTSPILSMRKKIYIAMRFILS</sequence>
<evidence type="ECO:0000256" key="1">
    <source>
        <dbReference type="ARBA" id="ARBA00022737"/>
    </source>
</evidence>
<keyword evidence="3" id="KW-0611">Plant defense</keyword>
<comment type="caution">
    <text evidence="5">The sequence shown here is derived from an EMBL/GenBank/DDBJ whole genome shotgun (WGS) entry which is preliminary data.</text>
</comment>
<evidence type="ECO:0000256" key="3">
    <source>
        <dbReference type="ARBA" id="ARBA00022821"/>
    </source>
</evidence>
<dbReference type="InterPro" id="IPR041118">
    <property type="entry name" value="Rx_N"/>
</dbReference>
<evidence type="ECO:0000313" key="6">
    <source>
        <dbReference type="Proteomes" id="UP000607653"/>
    </source>
</evidence>
<dbReference type="GO" id="GO:0000166">
    <property type="term" value="F:nucleotide binding"/>
    <property type="evidence" value="ECO:0007669"/>
    <property type="project" value="UniProtKB-KW"/>
</dbReference>
<evidence type="ECO:0000256" key="2">
    <source>
        <dbReference type="ARBA" id="ARBA00022741"/>
    </source>
</evidence>
<dbReference type="Proteomes" id="UP000607653">
    <property type="component" value="Unassembled WGS sequence"/>
</dbReference>
<keyword evidence="6" id="KW-1185">Reference proteome</keyword>
<proteinExistence type="predicted"/>
<evidence type="ECO:0000259" key="4">
    <source>
        <dbReference type="Pfam" id="PF18052"/>
    </source>
</evidence>
<dbReference type="AlphaFoldDB" id="A0A822YME7"/>
<dbReference type="GO" id="GO:0006952">
    <property type="term" value="P:defense response"/>
    <property type="evidence" value="ECO:0007669"/>
    <property type="project" value="UniProtKB-KW"/>
</dbReference>
<dbReference type="EMBL" id="DUZY01000003">
    <property type="protein sequence ID" value="DAD32185.1"/>
    <property type="molecule type" value="Genomic_DNA"/>
</dbReference>
<organism evidence="5 6">
    <name type="scientific">Nelumbo nucifera</name>
    <name type="common">Sacred lotus</name>
    <dbReference type="NCBI Taxonomy" id="4432"/>
    <lineage>
        <taxon>Eukaryota</taxon>
        <taxon>Viridiplantae</taxon>
        <taxon>Streptophyta</taxon>
        <taxon>Embryophyta</taxon>
        <taxon>Tracheophyta</taxon>
        <taxon>Spermatophyta</taxon>
        <taxon>Magnoliopsida</taxon>
        <taxon>Proteales</taxon>
        <taxon>Nelumbonaceae</taxon>
        <taxon>Nelumbo</taxon>
    </lineage>
</organism>
<feature type="domain" description="Disease resistance N-terminal" evidence="4">
    <location>
        <begin position="9"/>
        <end position="100"/>
    </location>
</feature>
<accession>A0A822YME7</accession>
<dbReference type="Gene3D" id="1.20.5.4130">
    <property type="match status" value="1"/>
</dbReference>
<dbReference type="Pfam" id="PF18052">
    <property type="entry name" value="Rx_N"/>
    <property type="match status" value="1"/>
</dbReference>
<reference evidence="5 6" key="1">
    <citation type="journal article" date="2020" name="Mol. Biol. Evol.">
        <title>Distinct Expression and Methylation Patterns for Genes with Different Fates following a Single Whole-Genome Duplication in Flowering Plants.</title>
        <authorList>
            <person name="Shi T."/>
            <person name="Rahmani R.S."/>
            <person name="Gugger P.F."/>
            <person name="Wang M."/>
            <person name="Li H."/>
            <person name="Zhang Y."/>
            <person name="Li Z."/>
            <person name="Wang Q."/>
            <person name="Van de Peer Y."/>
            <person name="Marchal K."/>
            <person name="Chen J."/>
        </authorList>
    </citation>
    <scope>NUCLEOTIDE SEQUENCE [LARGE SCALE GENOMIC DNA]</scope>
    <source>
        <tissue evidence="5">Leaf</tissue>
    </source>
</reference>
<protein>
    <recommendedName>
        <fullName evidence="4">Disease resistance N-terminal domain-containing protein</fullName>
    </recommendedName>
</protein>
<keyword evidence="1" id="KW-0677">Repeat</keyword>
<gene>
    <name evidence="5" type="ORF">HUJ06_011036</name>
</gene>
<name>A0A822YME7_NELNU</name>
<keyword evidence="2" id="KW-0547">Nucleotide-binding</keyword>